<keyword evidence="5" id="KW-0325">Glycoprotein</keyword>
<gene>
    <name evidence="8" type="ORF">APLA_LOCUS980</name>
</gene>
<dbReference type="SUPFAM" id="SSF53474">
    <property type="entry name" value="alpha/beta-Hydrolases"/>
    <property type="match status" value="1"/>
</dbReference>
<evidence type="ECO:0000256" key="2">
    <source>
        <dbReference type="ARBA" id="ARBA00022487"/>
    </source>
</evidence>
<dbReference type="PANTHER" id="PTHR43142">
    <property type="entry name" value="CARBOXYLIC ESTER HYDROLASE"/>
    <property type="match status" value="1"/>
</dbReference>
<evidence type="ECO:0000256" key="5">
    <source>
        <dbReference type="ARBA" id="ARBA00023180"/>
    </source>
</evidence>
<keyword evidence="3 6" id="KW-0378">Hydrolase</keyword>
<feature type="domain" description="Carboxylesterase type B" evidence="7">
    <location>
        <begin position="91"/>
        <end position="443"/>
    </location>
</feature>
<dbReference type="PANTHER" id="PTHR43142:SF1">
    <property type="entry name" value="CARBOXYLIC ESTER HYDROLASE"/>
    <property type="match status" value="1"/>
</dbReference>
<dbReference type="Pfam" id="PF00135">
    <property type="entry name" value="COesterase"/>
    <property type="match status" value="1"/>
</dbReference>
<comment type="caution">
    <text evidence="8">The sequence shown here is derived from an EMBL/GenBank/DDBJ whole genome shotgun (WGS) entry which is preliminary data.</text>
</comment>
<keyword evidence="4" id="KW-1015">Disulfide bond</keyword>
<name>A0A8S0YQX1_ARCPL</name>
<evidence type="ECO:0000259" key="7">
    <source>
        <dbReference type="Pfam" id="PF00135"/>
    </source>
</evidence>
<accession>A0A8S0YQX1</accession>
<evidence type="ECO:0000313" key="9">
    <source>
        <dbReference type="Proteomes" id="UP000494256"/>
    </source>
</evidence>
<dbReference type="EC" id="3.1.1.-" evidence="6"/>
<evidence type="ECO:0000313" key="8">
    <source>
        <dbReference type="EMBL" id="CAB3221763.1"/>
    </source>
</evidence>
<feature type="chain" id="PRO_5035964111" description="Carboxylic ester hydrolase" evidence="6">
    <location>
        <begin position="19"/>
        <end position="478"/>
    </location>
</feature>
<dbReference type="InterPro" id="IPR002018">
    <property type="entry name" value="CarbesteraseB"/>
</dbReference>
<dbReference type="InterPro" id="IPR019826">
    <property type="entry name" value="Carboxylesterase_B_AS"/>
</dbReference>
<evidence type="ECO:0000256" key="4">
    <source>
        <dbReference type="ARBA" id="ARBA00023157"/>
    </source>
</evidence>
<comment type="similarity">
    <text evidence="1 6">Belongs to the type-B carboxylesterase/lipase family.</text>
</comment>
<feature type="signal peptide" evidence="6">
    <location>
        <begin position="1"/>
        <end position="18"/>
    </location>
</feature>
<protein>
    <recommendedName>
        <fullName evidence="6">Carboxylic ester hydrolase</fullName>
        <ecNumber evidence="6">3.1.1.-</ecNumber>
    </recommendedName>
</protein>
<dbReference type="Gene3D" id="3.40.50.1820">
    <property type="entry name" value="alpha/beta hydrolase"/>
    <property type="match status" value="2"/>
</dbReference>
<evidence type="ECO:0000256" key="6">
    <source>
        <dbReference type="RuleBase" id="RU361235"/>
    </source>
</evidence>
<dbReference type="InterPro" id="IPR029058">
    <property type="entry name" value="AB_hydrolase_fold"/>
</dbReference>
<reference evidence="8 9" key="1">
    <citation type="submission" date="2020-04" db="EMBL/GenBank/DDBJ databases">
        <authorList>
            <person name="Wallbank WR R."/>
            <person name="Pardo Diaz C."/>
            <person name="Kozak K."/>
            <person name="Martin S."/>
            <person name="Jiggins C."/>
            <person name="Moest M."/>
            <person name="Warren A I."/>
            <person name="Byers J.R.P. K."/>
            <person name="Montejo-Kovacevich G."/>
            <person name="Yen C E."/>
        </authorList>
    </citation>
    <scope>NUCLEOTIDE SEQUENCE [LARGE SCALE GENOMIC DNA]</scope>
</reference>
<keyword evidence="6" id="KW-0732">Signal</keyword>
<dbReference type="GO" id="GO:0052689">
    <property type="term" value="F:carboxylic ester hydrolase activity"/>
    <property type="evidence" value="ECO:0007669"/>
    <property type="project" value="UniProtKB-KW"/>
</dbReference>
<evidence type="ECO:0000256" key="3">
    <source>
        <dbReference type="ARBA" id="ARBA00022801"/>
    </source>
</evidence>
<organism evidence="8 9">
    <name type="scientific">Arctia plantaginis</name>
    <name type="common">Wood tiger moth</name>
    <name type="synonym">Phalaena plantaginis</name>
    <dbReference type="NCBI Taxonomy" id="874455"/>
    <lineage>
        <taxon>Eukaryota</taxon>
        <taxon>Metazoa</taxon>
        <taxon>Ecdysozoa</taxon>
        <taxon>Arthropoda</taxon>
        <taxon>Hexapoda</taxon>
        <taxon>Insecta</taxon>
        <taxon>Pterygota</taxon>
        <taxon>Neoptera</taxon>
        <taxon>Endopterygota</taxon>
        <taxon>Lepidoptera</taxon>
        <taxon>Glossata</taxon>
        <taxon>Ditrysia</taxon>
        <taxon>Noctuoidea</taxon>
        <taxon>Erebidae</taxon>
        <taxon>Arctiinae</taxon>
        <taxon>Arctia</taxon>
    </lineage>
</organism>
<dbReference type="AlphaFoldDB" id="A0A8S0YQX1"/>
<sequence>MLAERCVILIFLVCTVNSEIKDLLVETDIGFIKGLRADDGDYTMFLGVPFAEVNTSNPFGVATPHPGFENTFEAYDDYAPCPQREEYNLTLGLKDQVLALRWIKRHIKAFGGNDTNITLGGHSAGAISVDLHLQSNDEKLFDKVILQSGTSLIPIFNEPIKRAPLILSEYLGFPTNDTNAAIDFLSKLDTHLVITAAEDSKLLYKFKPCVEKQFDGVESFISKNWRTGIMPKVKNMPILIGIAIDEKCGYHPSEKDEDYQNVVNDIISMCFDATNDFEGMANIVHQFYFGDEPPSAAVRESVINFDSDIHYLYPVYKTIERYLDNEAGNIYFQVFSYIGHRNFVRLLWNTTKGGAQHGDDMGYLFDFSYLKHLSITQEDQQMIDRITLIWTNFIKFGNPVPQTSDLLPIQWTPVTKQSGIPYLDINTKLEMKSRPFHQRAAFWQLFYRANNHLHIAYPDEADSEDEKYKQRTYSKTEL</sequence>
<dbReference type="Proteomes" id="UP000494256">
    <property type="component" value="Unassembled WGS sequence"/>
</dbReference>
<dbReference type="EMBL" id="CADEBD010000049">
    <property type="protein sequence ID" value="CAB3221763.1"/>
    <property type="molecule type" value="Genomic_DNA"/>
</dbReference>
<evidence type="ECO:0000256" key="1">
    <source>
        <dbReference type="ARBA" id="ARBA00005964"/>
    </source>
</evidence>
<proteinExistence type="inferred from homology"/>
<keyword evidence="2" id="KW-0719">Serine esterase</keyword>
<dbReference type="PROSITE" id="PS00122">
    <property type="entry name" value="CARBOXYLESTERASE_B_1"/>
    <property type="match status" value="1"/>
</dbReference>